<gene>
    <name evidence="4" type="ORF">UABAM_04327</name>
</gene>
<dbReference type="GO" id="GO:0003677">
    <property type="term" value="F:DNA binding"/>
    <property type="evidence" value="ECO:0007669"/>
    <property type="project" value="UniProtKB-KW"/>
</dbReference>
<dbReference type="PANTHER" id="PTHR44591:SF3">
    <property type="entry name" value="RESPONSE REGULATORY DOMAIN-CONTAINING PROTEIN"/>
    <property type="match status" value="1"/>
</dbReference>
<evidence type="ECO:0000313" key="4">
    <source>
        <dbReference type="EMBL" id="BBM85941.1"/>
    </source>
</evidence>
<dbReference type="SUPFAM" id="SSF52172">
    <property type="entry name" value="CheY-like"/>
    <property type="match status" value="1"/>
</dbReference>
<evidence type="ECO:0000256" key="1">
    <source>
        <dbReference type="ARBA" id="ARBA00022553"/>
    </source>
</evidence>
<dbReference type="GO" id="GO:0000160">
    <property type="term" value="P:phosphorelay signal transduction system"/>
    <property type="evidence" value="ECO:0007669"/>
    <property type="project" value="InterPro"/>
</dbReference>
<dbReference type="Pfam" id="PF14332">
    <property type="entry name" value="DUF4388"/>
    <property type="match status" value="1"/>
</dbReference>
<feature type="domain" description="Response regulatory" evidence="3">
    <location>
        <begin position="5"/>
        <end position="121"/>
    </location>
</feature>
<evidence type="ECO:0000256" key="2">
    <source>
        <dbReference type="PROSITE-ProRule" id="PRU00169"/>
    </source>
</evidence>
<keyword evidence="4" id="KW-0238">DNA-binding</keyword>
<proteinExistence type="predicted"/>
<keyword evidence="5" id="KW-1185">Reference proteome</keyword>
<keyword evidence="1 2" id="KW-0597">Phosphoprotein</keyword>
<dbReference type="SMART" id="SM00448">
    <property type="entry name" value="REC"/>
    <property type="match status" value="1"/>
</dbReference>
<protein>
    <submittedName>
        <fullName evidence="4">DNA-binding response regulator</fullName>
    </submittedName>
</protein>
<dbReference type="Pfam" id="PF00072">
    <property type="entry name" value="Response_reg"/>
    <property type="match status" value="1"/>
</dbReference>
<dbReference type="KEGG" id="uam:UABAM_04327"/>
<evidence type="ECO:0000313" key="5">
    <source>
        <dbReference type="Proteomes" id="UP000326354"/>
    </source>
</evidence>
<dbReference type="PROSITE" id="PS50110">
    <property type="entry name" value="RESPONSE_REGULATORY"/>
    <property type="match status" value="1"/>
</dbReference>
<dbReference type="Gene3D" id="3.40.50.2300">
    <property type="match status" value="1"/>
</dbReference>
<dbReference type="AlphaFoldDB" id="A0A5S9IQX5"/>
<dbReference type="InterPro" id="IPR011006">
    <property type="entry name" value="CheY-like_superfamily"/>
</dbReference>
<dbReference type="OrthoDB" id="272875at2"/>
<dbReference type="RefSeq" id="WP_151970024.1">
    <property type="nucleotide sequence ID" value="NZ_AP019860.1"/>
</dbReference>
<reference evidence="4 5" key="1">
    <citation type="submission" date="2019-08" db="EMBL/GenBank/DDBJ databases">
        <title>Complete genome sequence of Candidatus Uab amorphum.</title>
        <authorList>
            <person name="Shiratori T."/>
            <person name="Suzuki S."/>
            <person name="Kakizawa Y."/>
            <person name="Ishida K."/>
        </authorList>
    </citation>
    <scope>NUCLEOTIDE SEQUENCE [LARGE SCALE GENOMIC DNA]</scope>
    <source>
        <strain evidence="4 5">SRT547</strain>
    </source>
</reference>
<dbReference type="InterPro" id="IPR025497">
    <property type="entry name" value="PatA-like_N"/>
</dbReference>
<sequence length="308" mass="34903">MSPLSIMTVDDDPIIRLALKKILERDGCVVVEARDGQEALDKIREEKPNLVILDVNMPRMTGWQLIRMLRANPMFSLIPVIFLSVENDPKDELQGFRLGADAYISKPFSPKKLIATTIEVLKKSRAFREKFENTGMYNTPARQNNIVDEYIADSDEFMSIDEFEVDNTEEPAYEEDDLVLIDNFEESETESKMPVVHTILSGSLMQIGLSSVLSMINLERKTGILILDNVDKTEKVQAYVVKGEIFKAESEGVDFVNEEAIYNALTWQGGKFAFYYQDVDIEDEIDAPITSILLEGARLIDEALRDNS</sequence>
<dbReference type="PANTHER" id="PTHR44591">
    <property type="entry name" value="STRESS RESPONSE REGULATOR PROTEIN 1"/>
    <property type="match status" value="1"/>
</dbReference>
<name>A0A5S9IQX5_UABAM</name>
<dbReference type="CDD" id="cd00156">
    <property type="entry name" value="REC"/>
    <property type="match status" value="1"/>
</dbReference>
<evidence type="ECO:0000259" key="3">
    <source>
        <dbReference type="PROSITE" id="PS50110"/>
    </source>
</evidence>
<dbReference type="InterPro" id="IPR001789">
    <property type="entry name" value="Sig_transdc_resp-reg_receiver"/>
</dbReference>
<accession>A0A5S9IQX5</accession>
<dbReference type="InterPro" id="IPR050595">
    <property type="entry name" value="Bact_response_regulator"/>
</dbReference>
<dbReference type="EMBL" id="AP019860">
    <property type="protein sequence ID" value="BBM85941.1"/>
    <property type="molecule type" value="Genomic_DNA"/>
</dbReference>
<feature type="modified residue" description="4-aspartylphosphate" evidence="2">
    <location>
        <position position="54"/>
    </location>
</feature>
<organism evidence="4 5">
    <name type="scientific">Uabimicrobium amorphum</name>
    <dbReference type="NCBI Taxonomy" id="2596890"/>
    <lineage>
        <taxon>Bacteria</taxon>
        <taxon>Pseudomonadati</taxon>
        <taxon>Planctomycetota</taxon>
        <taxon>Candidatus Uabimicrobiia</taxon>
        <taxon>Candidatus Uabimicrobiales</taxon>
        <taxon>Candidatus Uabimicrobiaceae</taxon>
        <taxon>Candidatus Uabimicrobium</taxon>
    </lineage>
</organism>
<dbReference type="Proteomes" id="UP000326354">
    <property type="component" value="Chromosome"/>
</dbReference>